<comment type="subcellular location">
    <subcellularLocation>
        <location evidence="2 17">Mitochondrion membrane</location>
        <topology evidence="2 17">Multi-pass membrane protein</topology>
    </subcellularLocation>
</comment>
<dbReference type="GO" id="GO:0008137">
    <property type="term" value="F:NADH dehydrogenase (ubiquinone) activity"/>
    <property type="evidence" value="ECO:0007669"/>
    <property type="project" value="UniProtKB-UniRule"/>
</dbReference>
<feature type="transmembrane region" description="Helical" evidence="17">
    <location>
        <begin position="409"/>
        <end position="433"/>
    </location>
</feature>
<comment type="similarity">
    <text evidence="3 17">Belongs to the complex I subunit 4 family.</text>
</comment>
<evidence type="ECO:0000256" key="1">
    <source>
        <dbReference type="ARBA" id="ARBA00003257"/>
    </source>
</evidence>
<dbReference type="GO" id="GO:0042773">
    <property type="term" value="P:ATP synthesis coupled electron transport"/>
    <property type="evidence" value="ECO:0007669"/>
    <property type="project" value="InterPro"/>
</dbReference>
<organism evidence="19">
    <name type="scientific">Haematopinus apri</name>
    <dbReference type="NCBI Taxonomy" id="1348091"/>
    <lineage>
        <taxon>Eukaryota</taxon>
        <taxon>Metazoa</taxon>
        <taxon>Ecdysozoa</taxon>
        <taxon>Arthropoda</taxon>
        <taxon>Hexapoda</taxon>
        <taxon>Insecta</taxon>
        <taxon>Pterygota</taxon>
        <taxon>Neoptera</taxon>
        <taxon>Paraneoptera</taxon>
        <taxon>Psocodea</taxon>
        <taxon>Troctomorpha</taxon>
        <taxon>Phthiraptera</taxon>
        <taxon>Anoplura</taxon>
        <taxon>Haematopinidae</taxon>
        <taxon>Haematopinus</taxon>
    </lineage>
</organism>
<evidence type="ECO:0000256" key="7">
    <source>
        <dbReference type="ARBA" id="ARBA00022660"/>
    </source>
</evidence>
<evidence type="ECO:0000256" key="12">
    <source>
        <dbReference type="ARBA" id="ARBA00023027"/>
    </source>
</evidence>
<evidence type="ECO:0000256" key="5">
    <source>
        <dbReference type="ARBA" id="ARBA00021006"/>
    </source>
</evidence>
<evidence type="ECO:0000256" key="14">
    <source>
        <dbReference type="ARBA" id="ARBA00023128"/>
    </source>
</evidence>
<sequence>MVISISILTMMMAIIMKLGFKLSSNKMMLPTISMIMLTVTLSVGMVEDSLSSVFYVDKVCLLLTMVTLWLCSAIFQMKDSESYSMLVMLLGLLSVLFFSVSSWLLVFTFFELSLLPIFYGIISGGEQPERLRASKYLMLYTVIASVPLFLCISSMFQAGVVYTFDYKYLNGEKMISTMSSLGLMVAFLVKMPLFLTHSWLPKAHVESPLWGSMFLAGVLLKFGSYGLIRVLPLVKFGVWTNCLVSLSLVGAFLSAIQAMTSSDLKVVVAYSSVSHMNASLSGMLMMKCLSLKSFMMVSVSHALSAGLLFYMVTMAYKMVGSRSMIVCKSVLFLIPSMVLFMFMAWSMNVGVPPSFSFMAELYTSVSIGSVSMIFVGVLLLSIFVNSVYSMLVFGVLSHGLMSLSMSSKITWTVSNMFTASWMIIPSVFLFIYVELVLI</sequence>
<name>R9ZTM4_9NEOP</name>
<evidence type="ECO:0000256" key="3">
    <source>
        <dbReference type="ARBA" id="ARBA00009025"/>
    </source>
</evidence>
<feature type="transmembrane region" description="Helical" evidence="17">
    <location>
        <begin position="365"/>
        <end position="388"/>
    </location>
</feature>
<evidence type="ECO:0000256" key="11">
    <source>
        <dbReference type="ARBA" id="ARBA00022989"/>
    </source>
</evidence>
<keyword evidence="10 17" id="KW-0249">Electron transport</keyword>
<dbReference type="InterPro" id="IPR001750">
    <property type="entry name" value="ND/Mrp_TM"/>
</dbReference>
<keyword evidence="14 17" id="KW-0496">Mitochondrion</keyword>
<evidence type="ECO:0000256" key="8">
    <source>
        <dbReference type="ARBA" id="ARBA00022692"/>
    </source>
</evidence>
<proteinExistence type="inferred from homology"/>
<feature type="transmembrane region" description="Helical" evidence="17">
    <location>
        <begin position="137"/>
        <end position="162"/>
    </location>
</feature>
<reference evidence="19" key="1">
    <citation type="journal article" date="2013" name="Genome Biol. Evol.">
        <title>Substantial Variation in the Extent of Mitochondrial Genome Fragmentation among Blood-Sucking Lice of Mammals.</title>
        <authorList>
            <person name="Jiang H."/>
            <person name="Barker S.C."/>
            <person name="Shao R."/>
        </authorList>
    </citation>
    <scope>NUCLEOTIDE SEQUENCE</scope>
    <source>
        <strain evidence="19">B2418</strain>
    </source>
</reference>
<dbReference type="AlphaFoldDB" id="R9ZTM4"/>
<dbReference type="GO" id="GO:0031966">
    <property type="term" value="C:mitochondrial membrane"/>
    <property type="evidence" value="ECO:0007669"/>
    <property type="project" value="UniProtKB-SubCell"/>
</dbReference>
<comment type="catalytic activity">
    <reaction evidence="16 17">
        <text>a ubiquinone + NADH + 5 H(+)(in) = a ubiquinol + NAD(+) + 4 H(+)(out)</text>
        <dbReference type="Rhea" id="RHEA:29091"/>
        <dbReference type="Rhea" id="RHEA-COMP:9565"/>
        <dbReference type="Rhea" id="RHEA-COMP:9566"/>
        <dbReference type="ChEBI" id="CHEBI:15378"/>
        <dbReference type="ChEBI" id="CHEBI:16389"/>
        <dbReference type="ChEBI" id="CHEBI:17976"/>
        <dbReference type="ChEBI" id="CHEBI:57540"/>
        <dbReference type="ChEBI" id="CHEBI:57945"/>
        <dbReference type="EC" id="7.1.1.2"/>
    </reaction>
</comment>
<evidence type="ECO:0000256" key="13">
    <source>
        <dbReference type="ARBA" id="ARBA00023075"/>
    </source>
</evidence>
<keyword evidence="8 17" id="KW-0812">Transmembrane</keyword>
<evidence type="ECO:0000256" key="10">
    <source>
        <dbReference type="ARBA" id="ARBA00022982"/>
    </source>
</evidence>
<geneLocation type="mitochondrion" evidence="19"/>
<evidence type="ECO:0000259" key="18">
    <source>
        <dbReference type="Pfam" id="PF00361"/>
    </source>
</evidence>
<dbReference type="EMBL" id="KC814614">
    <property type="protein sequence ID" value="AGO44105.1"/>
    <property type="molecule type" value="Genomic_DNA"/>
</dbReference>
<dbReference type="PANTHER" id="PTHR43507:SF20">
    <property type="entry name" value="NADH-UBIQUINONE OXIDOREDUCTASE CHAIN 4"/>
    <property type="match status" value="1"/>
</dbReference>
<feature type="transmembrane region" description="Helical" evidence="17">
    <location>
        <begin position="207"/>
        <end position="224"/>
    </location>
</feature>
<evidence type="ECO:0000256" key="16">
    <source>
        <dbReference type="ARBA" id="ARBA00049551"/>
    </source>
</evidence>
<keyword evidence="7 17" id="KW-0679">Respiratory chain</keyword>
<keyword evidence="9" id="KW-1278">Translocase</keyword>
<feature type="transmembrane region" description="Helical" evidence="17">
    <location>
        <begin position="293"/>
        <end position="313"/>
    </location>
</feature>
<feature type="transmembrane region" description="Helical" evidence="17">
    <location>
        <begin position="325"/>
        <end position="345"/>
    </location>
</feature>
<dbReference type="Pfam" id="PF00361">
    <property type="entry name" value="Proton_antipo_M"/>
    <property type="match status" value="1"/>
</dbReference>
<dbReference type="PRINTS" id="PR01437">
    <property type="entry name" value="NUOXDRDTASE4"/>
</dbReference>
<evidence type="ECO:0000256" key="6">
    <source>
        <dbReference type="ARBA" id="ARBA00022448"/>
    </source>
</evidence>
<feature type="transmembrane region" description="Helical" evidence="17">
    <location>
        <begin position="174"/>
        <end position="195"/>
    </location>
</feature>
<evidence type="ECO:0000313" key="19">
    <source>
        <dbReference type="EMBL" id="AGO44105.1"/>
    </source>
</evidence>
<keyword evidence="13 17" id="KW-0830">Ubiquinone</keyword>
<evidence type="ECO:0000256" key="2">
    <source>
        <dbReference type="ARBA" id="ARBA00004225"/>
    </source>
</evidence>
<dbReference type="EC" id="7.1.1.2" evidence="4 17"/>
<comment type="function">
    <text evidence="17">Core subunit of the mitochondrial membrane respiratory chain NADH dehydrogenase (Complex I) which catalyzes electron transfer from NADH through the respiratory chain, using ubiquinone as an electron acceptor. Essential for the catalytic activity and assembly of complex I.</text>
</comment>
<keyword evidence="11 17" id="KW-1133">Transmembrane helix</keyword>
<dbReference type="PANTHER" id="PTHR43507">
    <property type="entry name" value="NADH-UBIQUINONE OXIDOREDUCTASE CHAIN 4"/>
    <property type="match status" value="1"/>
</dbReference>
<feature type="transmembrane region" description="Helical" evidence="17">
    <location>
        <begin position="54"/>
        <end position="75"/>
    </location>
</feature>
<evidence type="ECO:0000256" key="4">
    <source>
        <dbReference type="ARBA" id="ARBA00012944"/>
    </source>
</evidence>
<evidence type="ECO:0000256" key="15">
    <source>
        <dbReference type="ARBA" id="ARBA00023136"/>
    </source>
</evidence>
<dbReference type="GO" id="GO:0015990">
    <property type="term" value="P:electron transport coupled proton transport"/>
    <property type="evidence" value="ECO:0007669"/>
    <property type="project" value="TreeGrafter"/>
</dbReference>
<feature type="transmembrane region" description="Helical" evidence="17">
    <location>
        <begin position="236"/>
        <end position="256"/>
    </location>
</feature>
<evidence type="ECO:0000256" key="9">
    <source>
        <dbReference type="ARBA" id="ARBA00022967"/>
    </source>
</evidence>
<comment type="function">
    <text evidence="1">Core subunit of the mitochondrial membrane respiratory chain NADH dehydrogenase (Complex I) that is believed to belong to the minimal assembly required for catalysis. Complex I functions in the transfer of electrons from NADH to the respiratory chain. The immediate electron acceptor for the enzyme is believed to be ubiquinone.</text>
</comment>
<feature type="domain" description="NADH:quinone oxidoreductase/Mrp antiporter transmembrane" evidence="18">
    <location>
        <begin position="102"/>
        <end position="378"/>
    </location>
</feature>
<keyword evidence="12 17" id="KW-0520">NAD</keyword>
<dbReference type="GO" id="GO:0003954">
    <property type="term" value="F:NADH dehydrogenase activity"/>
    <property type="evidence" value="ECO:0007669"/>
    <property type="project" value="TreeGrafter"/>
</dbReference>
<evidence type="ECO:0000256" key="17">
    <source>
        <dbReference type="RuleBase" id="RU003297"/>
    </source>
</evidence>
<protein>
    <recommendedName>
        <fullName evidence="5 17">NADH-ubiquinone oxidoreductase chain 4</fullName>
        <ecNumber evidence="4 17">7.1.1.2</ecNumber>
    </recommendedName>
</protein>
<keyword evidence="6 17" id="KW-0813">Transport</keyword>
<dbReference type="InterPro" id="IPR003918">
    <property type="entry name" value="NADH_UbQ_OxRdtase"/>
</dbReference>
<keyword evidence="15 17" id="KW-0472">Membrane</keyword>
<gene>
    <name evidence="19" type="primary">nad4</name>
</gene>
<accession>R9ZTM4</accession>
<dbReference type="GO" id="GO:0048039">
    <property type="term" value="F:ubiquinone binding"/>
    <property type="evidence" value="ECO:0007669"/>
    <property type="project" value="TreeGrafter"/>
</dbReference>
<feature type="transmembrane region" description="Helical" evidence="17">
    <location>
        <begin position="87"/>
        <end position="110"/>
    </location>
</feature>